<gene>
    <name evidence="2" type="ORF">GLAREA_02249</name>
</gene>
<dbReference type="HOGENOM" id="CLU_1938378_0_0_1"/>
<dbReference type="Proteomes" id="UP000016922">
    <property type="component" value="Unassembled WGS sequence"/>
</dbReference>
<feature type="compositionally biased region" description="Low complexity" evidence="1">
    <location>
        <begin position="9"/>
        <end position="22"/>
    </location>
</feature>
<dbReference type="RefSeq" id="XP_008087656.1">
    <property type="nucleotide sequence ID" value="XM_008089465.1"/>
</dbReference>
<sequence length="130" mass="14567">MSSNKQHASTPETESPLSSSTLVGNKEREIYAEDYPGCVIKMHGGHTIEKVFSKNKEISCLEYVCSKSDGHKVSKIDSVPVEDEKKVKKCPVCRRPGPARYVVKCARMDNGEAGWLFSKEKLKYLELESI</sequence>
<keyword evidence="3" id="KW-1185">Reference proteome</keyword>
<dbReference type="EMBL" id="KE145371">
    <property type="protein sequence ID" value="EPE26337.1"/>
    <property type="molecule type" value="Genomic_DNA"/>
</dbReference>
<protein>
    <submittedName>
        <fullName evidence="2">Uncharacterized protein</fullName>
    </submittedName>
</protein>
<evidence type="ECO:0000313" key="2">
    <source>
        <dbReference type="EMBL" id="EPE26337.1"/>
    </source>
</evidence>
<evidence type="ECO:0000313" key="3">
    <source>
        <dbReference type="Proteomes" id="UP000016922"/>
    </source>
</evidence>
<dbReference type="AlphaFoldDB" id="S3CIM9"/>
<proteinExistence type="predicted"/>
<dbReference type="KEGG" id="glz:GLAREA_02249"/>
<dbReference type="GeneID" id="19461307"/>
<name>S3CIM9_GLAL2</name>
<accession>S3CIM9</accession>
<feature type="region of interest" description="Disordered" evidence="1">
    <location>
        <begin position="1"/>
        <end position="24"/>
    </location>
</feature>
<evidence type="ECO:0000256" key="1">
    <source>
        <dbReference type="SAM" id="MobiDB-lite"/>
    </source>
</evidence>
<organism evidence="2 3">
    <name type="scientific">Glarea lozoyensis (strain ATCC 20868 / MF5171)</name>
    <dbReference type="NCBI Taxonomy" id="1116229"/>
    <lineage>
        <taxon>Eukaryota</taxon>
        <taxon>Fungi</taxon>
        <taxon>Dikarya</taxon>
        <taxon>Ascomycota</taxon>
        <taxon>Pezizomycotina</taxon>
        <taxon>Leotiomycetes</taxon>
        <taxon>Helotiales</taxon>
        <taxon>Helotiaceae</taxon>
        <taxon>Glarea</taxon>
    </lineage>
</organism>
<reference evidence="2 3" key="1">
    <citation type="journal article" date="2013" name="BMC Genomics">
        <title>Genomics-driven discovery of the pneumocandin biosynthetic gene cluster in the fungus Glarea lozoyensis.</title>
        <authorList>
            <person name="Chen L."/>
            <person name="Yue Q."/>
            <person name="Zhang X."/>
            <person name="Xiang M."/>
            <person name="Wang C."/>
            <person name="Li S."/>
            <person name="Che Y."/>
            <person name="Ortiz-Lopez F.J."/>
            <person name="Bills G.F."/>
            <person name="Liu X."/>
            <person name="An Z."/>
        </authorList>
    </citation>
    <scope>NUCLEOTIDE SEQUENCE [LARGE SCALE GENOMIC DNA]</scope>
    <source>
        <strain evidence="3">ATCC 20868 / MF5171</strain>
    </source>
</reference>
<dbReference type="OrthoDB" id="10522101at2759"/>